<keyword evidence="3" id="KW-1185">Reference proteome</keyword>
<dbReference type="InterPro" id="IPR051681">
    <property type="entry name" value="Ser/Thr_Kinases-Pseudokinases"/>
</dbReference>
<dbReference type="SMART" id="SM00220">
    <property type="entry name" value="S_TKc"/>
    <property type="match status" value="1"/>
</dbReference>
<protein>
    <recommendedName>
        <fullName evidence="1">Protein kinase domain-containing protein</fullName>
    </recommendedName>
</protein>
<organism evidence="2 3">
    <name type="scientific">Phytophthora oleae</name>
    <dbReference type="NCBI Taxonomy" id="2107226"/>
    <lineage>
        <taxon>Eukaryota</taxon>
        <taxon>Sar</taxon>
        <taxon>Stramenopiles</taxon>
        <taxon>Oomycota</taxon>
        <taxon>Peronosporomycetes</taxon>
        <taxon>Peronosporales</taxon>
        <taxon>Peronosporaceae</taxon>
        <taxon>Phytophthora</taxon>
    </lineage>
</organism>
<dbReference type="PROSITE" id="PS00108">
    <property type="entry name" value="PROTEIN_KINASE_ST"/>
    <property type="match status" value="1"/>
</dbReference>
<reference evidence="2 3" key="1">
    <citation type="submission" date="2024-09" db="EMBL/GenBank/DDBJ databases">
        <title>Genome sequencing and assembly of Phytophthora oleae, isolate VK10A, causative agent of rot of olive drupes.</title>
        <authorList>
            <person name="Conti Taguali S."/>
            <person name="Riolo M."/>
            <person name="La Spada F."/>
            <person name="Cacciola S.O."/>
            <person name="Dionisio G."/>
        </authorList>
    </citation>
    <scope>NUCLEOTIDE SEQUENCE [LARGE SCALE GENOMIC DNA]</scope>
    <source>
        <strain evidence="2 3">VK10A</strain>
    </source>
</reference>
<comment type="caution">
    <text evidence="2">The sequence shown here is derived from an EMBL/GenBank/DDBJ whole genome shotgun (WGS) entry which is preliminary data.</text>
</comment>
<dbReference type="PROSITE" id="PS50011">
    <property type="entry name" value="PROTEIN_KINASE_DOM"/>
    <property type="match status" value="2"/>
</dbReference>
<accession>A0ABD3G0U4</accession>
<gene>
    <name evidence="2" type="ORF">V7S43_002057</name>
</gene>
<dbReference type="InterPro" id="IPR000719">
    <property type="entry name" value="Prot_kinase_dom"/>
</dbReference>
<dbReference type="PANTHER" id="PTHR44329">
    <property type="entry name" value="SERINE/THREONINE-PROTEIN KINASE TNNI3K-RELATED"/>
    <property type="match status" value="1"/>
</dbReference>
<dbReference type="AlphaFoldDB" id="A0ABD3G0U4"/>
<dbReference type="Gene3D" id="3.30.200.20">
    <property type="entry name" value="Phosphorylase Kinase, domain 1"/>
    <property type="match status" value="1"/>
</dbReference>
<dbReference type="InterPro" id="IPR011009">
    <property type="entry name" value="Kinase-like_dom_sf"/>
</dbReference>
<dbReference type="InterPro" id="IPR008271">
    <property type="entry name" value="Ser/Thr_kinase_AS"/>
</dbReference>
<dbReference type="EMBL" id="JBIMZQ010000003">
    <property type="protein sequence ID" value="KAL3672765.1"/>
    <property type="molecule type" value="Genomic_DNA"/>
</dbReference>
<dbReference type="Proteomes" id="UP001632037">
    <property type="component" value="Unassembled WGS sequence"/>
</dbReference>
<dbReference type="SUPFAM" id="SSF56112">
    <property type="entry name" value="Protein kinase-like (PK-like)"/>
    <property type="match status" value="2"/>
</dbReference>
<sequence>MKGPLGRHLEKTLELRTEEYDSPISVSLNGLRYQLRDFDDERRLLIKLSDTGRVVVTVQRSLETALDILSLQETEESITWRNTFHRERNEWMERIKLLLASRWRMKFEMGGKRQRLEVMTRLKYGIERYGDVLTREELDVMSDVFDAVVHRSNVEVIDLPRWFTTSKHDWSYSRTTPVCGTDRQIANDVDLWADLHHPHVRKFFGACHVGKKAFVIHEENSSVYHYYKPWRALLEIARGLEYVHGCGLVHRSLTDSNLLLSVDNRGILSGLGLVRQSESLSPGRNHRLFGIKNKQQPSPERDILAFGLCIFDLLNPMFFRFDRVKVSQILSPKRLPASRPQFTEEEEWELLSLMCSSNAVDRIGIRDVIYRMELLADHEKNKKSNNGSADSAERMEVVEELSLFVVNTLGLTLEATLGELEQVCDELIDFSAVNQPVLSRLKDIFFQLQAAVDPLPLDLVERFSLILVRFLDSLERRGFGGGRFVASVCASRTLANKNYSIHRDLDRFVQSTPQLHNDISIHDWLPHFQETQDLQRATLQGYLENPLSTLNELDSEDDQSEAAALLEFEARNHGDEFATRGSSRGLLPKWFIPSYQVELGRHIADGSFGSVYEGKWLGTDVVVKLVTTDQGDAENRRQFLREVDLWFSLSHGFLIKLYGACHVGQPFFVCERAIEGTLGGYLKKGKSVWERWTFIYEAALGLQHLHDHGIIHGDLKGNNIVMGAFTVMLCDFGLASLVSSSPKQLTDTEIGAIGAIRWKAPECLLGSGPTFASDIYSFGMCIIEILTGQYPWGTTMPDSAVKLKTTQEKMLPPHPEGINDDAWSLITRMCCFDPEHRIKIGTVVNVASEILDQFTRHGY</sequence>
<evidence type="ECO:0000259" key="1">
    <source>
        <dbReference type="PROSITE" id="PS50011"/>
    </source>
</evidence>
<evidence type="ECO:0000313" key="2">
    <source>
        <dbReference type="EMBL" id="KAL3672765.1"/>
    </source>
</evidence>
<feature type="domain" description="Protein kinase" evidence="1">
    <location>
        <begin position="118"/>
        <end position="375"/>
    </location>
</feature>
<dbReference type="PANTHER" id="PTHR44329:SF214">
    <property type="entry name" value="PROTEIN KINASE DOMAIN-CONTAINING PROTEIN"/>
    <property type="match status" value="1"/>
</dbReference>
<name>A0ABD3G0U4_9STRA</name>
<feature type="domain" description="Protein kinase" evidence="1">
    <location>
        <begin position="597"/>
        <end position="859"/>
    </location>
</feature>
<dbReference type="Gene3D" id="1.10.510.10">
    <property type="entry name" value="Transferase(Phosphotransferase) domain 1"/>
    <property type="match status" value="2"/>
</dbReference>
<evidence type="ECO:0000313" key="3">
    <source>
        <dbReference type="Proteomes" id="UP001632037"/>
    </source>
</evidence>
<proteinExistence type="predicted"/>
<dbReference type="Pfam" id="PF07714">
    <property type="entry name" value="PK_Tyr_Ser-Thr"/>
    <property type="match status" value="2"/>
</dbReference>
<dbReference type="InterPro" id="IPR001245">
    <property type="entry name" value="Ser-Thr/Tyr_kinase_cat_dom"/>
</dbReference>